<evidence type="ECO:0000313" key="13">
    <source>
        <dbReference type="Proteomes" id="UP001211044"/>
    </source>
</evidence>
<evidence type="ECO:0000256" key="8">
    <source>
        <dbReference type="ARBA" id="ARBA00031423"/>
    </source>
</evidence>
<feature type="domain" description="MalQ N-terminal beta-sandwich" evidence="11">
    <location>
        <begin position="70"/>
        <end position="160"/>
    </location>
</feature>
<accession>A0AB38XMA9</accession>
<dbReference type="RefSeq" id="WP_048706540.1">
    <property type="nucleotide sequence ID" value="NZ_CP116394.1"/>
</dbReference>
<keyword evidence="6 10" id="KW-0808">Transferase</keyword>
<evidence type="ECO:0000256" key="4">
    <source>
        <dbReference type="ARBA" id="ARBA00020295"/>
    </source>
</evidence>
<reference evidence="12" key="1">
    <citation type="submission" date="2023-01" db="EMBL/GenBank/DDBJ databases">
        <title>Comparative Genomic Analysis of the Clinically-Derived Winkia Strain NY0527 Provides Evidence into the Taxonomic Reassignment of Winkia neuii and Characterizes Their Virulence Traits.</title>
        <authorList>
            <person name="Cai X."/>
            <person name="Peng Y."/>
            <person name="Li M."/>
            <person name="Qiu Y."/>
            <person name="Wang Y."/>
            <person name="Xu L."/>
            <person name="Hou Q."/>
        </authorList>
    </citation>
    <scope>NUCLEOTIDE SEQUENCE</scope>
    <source>
        <strain evidence="12">NY0527</strain>
    </source>
</reference>
<dbReference type="InterPro" id="IPR017853">
    <property type="entry name" value="GH"/>
</dbReference>
<evidence type="ECO:0000313" key="12">
    <source>
        <dbReference type="EMBL" id="WCE45416.1"/>
    </source>
</evidence>
<sequence length="699" mass="77525">MGLSDVGSLRSLAHKCGIATEYWGYSGNHVQVSVQTLLAVLSSLGYSINSDEELYAAHLRVDQAPWKKVLPSCRVHRQGRIDFVAVHVPHGTSVWVEVALEEGGSRTLQQIDRWVPPRDIEGKMVGEASFELPADLPLGWHRLVAHLEEGVFTAPLAVAPSALPTLSKRSWGLTAQLYSVTGKHSWAFGDANDLTNLAAIGAQQGADFFLINPVHASSPAAPIAPSPYLPVSRQFVSPLYINVETIPEYAWLTDAERAQIEALKKQAGYDPDGLIDRDRVWEAKRKALAIVFRAHREPSRQIAYERFVQRSGSALDSFAQWCVLVEKYGLLKLAPRSSDTIAEQLSGLEERIEFHRWLQWIVFDQLQQAQNRAKDAGMEIGIMHDLAVGVHPFAADRWFDPEVFAEHMCVGAPADMYNQLGQNWSQPPWRPDKLEERAYEPLRKMIAGACSLGGAVRIDHIMGLFRLWWIPDSAASPAEGTYVRYDHDAMVGILLLEAYRAGAVVVGEDLGTVEPWVRDYLAECGILGTSVLWFDVDDAGVPFPPSGKRANQLASVHTHDMAPTAGYLNEVQVDLAESLGLLEVTPQEAREDAKMKREAMLRTLQEQGYLDPAERTDEQRVIEAMNCYICSGSAQLVCVSLADALGERRLQNQPGTDQEYPNWRIPLGDGSGKPVSVEQIWDSARFRSLANAVEHSINQ</sequence>
<evidence type="ECO:0000256" key="1">
    <source>
        <dbReference type="ARBA" id="ARBA00000439"/>
    </source>
</evidence>
<dbReference type="AlphaFoldDB" id="A0AB38XMA9"/>
<comment type="catalytic activity">
    <reaction evidence="1 10">
        <text>Transfers a segment of a (1-&gt;4)-alpha-D-glucan to a new position in an acceptor, which may be glucose or a (1-&gt;4)-alpha-D-glucan.</text>
        <dbReference type="EC" id="2.4.1.25"/>
    </reaction>
</comment>
<comment type="similarity">
    <text evidence="2 10">Belongs to the disproportionating enzyme family.</text>
</comment>
<dbReference type="Pfam" id="PF02446">
    <property type="entry name" value="Glyco_hydro_77"/>
    <property type="match status" value="1"/>
</dbReference>
<dbReference type="Proteomes" id="UP001211044">
    <property type="component" value="Chromosome"/>
</dbReference>
<name>A0AB38XMA9_9ACTO</name>
<keyword evidence="5 10" id="KW-0328">Glycosyltransferase</keyword>
<dbReference type="KEGG" id="wne:PIG85_07040"/>
<evidence type="ECO:0000256" key="2">
    <source>
        <dbReference type="ARBA" id="ARBA00005684"/>
    </source>
</evidence>
<dbReference type="Pfam" id="PF21226">
    <property type="entry name" value="MalQ_N"/>
    <property type="match status" value="1"/>
</dbReference>
<dbReference type="EMBL" id="CP116394">
    <property type="protein sequence ID" value="WCE45416.1"/>
    <property type="molecule type" value="Genomic_DNA"/>
</dbReference>
<dbReference type="InterPro" id="IPR003385">
    <property type="entry name" value="Glyco_hydro_77"/>
</dbReference>
<evidence type="ECO:0000259" key="11">
    <source>
        <dbReference type="Pfam" id="PF21226"/>
    </source>
</evidence>
<evidence type="ECO:0000256" key="6">
    <source>
        <dbReference type="ARBA" id="ARBA00022679"/>
    </source>
</evidence>
<evidence type="ECO:0000256" key="7">
    <source>
        <dbReference type="ARBA" id="ARBA00023277"/>
    </source>
</evidence>
<gene>
    <name evidence="12" type="primary">malQ</name>
    <name evidence="12" type="ORF">PIG85_07040</name>
</gene>
<proteinExistence type="inferred from homology"/>
<dbReference type="PANTHER" id="PTHR32438:SF5">
    <property type="entry name" value="4-ALPHA-GLUCANOTRANSFERASE DPE1, CHLOROPLASTIC_AMYLOPLASTIC"/>
    <property type="match status" value="1"/>
</dbReference>
<dbReference type="GO" id="GO:0005975">
    <property type="term" value="P:carbohydrate metabolic process"/>
    <property type="evidence" value="ECO:0007669"/>
    <property type="project" value="InterPro"/>
</dbReference>
<evidence type="ECO:0000256" key="9">
    <source>
        <dbReference type="ARBA" id="ARBA00031501"/>
    </source>
</evidence>
<dbReference type="PANTHER" id="PTHR32438">
    <property type="entry name" value="4-ALPHA-GLUCANOTRANSFERASE DPE1, CHLOROPLASTIC/AMYLOPLASTIC"/>
    <property type="match status" value="1"/>
</dbReference>
<dbReference type="GO" id="GO:0004134">
    <property type="term" value="F:4-alpha-glucanotransferase activity"/>
    <property type="evidence" value="ECO:0007669"/>
    <property type="project" value="UniProtKB-EC"/>
</dbReference>
<dbReference type="SUPFAM" id="SSF51445">
    <property type="entry name" value="(Trans)glycosidases"/>
    <property type="match status" value="1"/>
</dbReference>
<dbReference type="Gene3D" id="3.20.20.80">
    <property type="entry name" value="Glycosidases"/>
    <property type="match status" value="1"/>
</dbReference>
<organism evidence="12 13">
    <name type="scientific">Winkia neuii subsp. anitrata</name>
    <dbReference type="NCBI Taxonomy" id="29318"/>
    <lineage>
        <taxon>Bacteria</taxon>
        <taxon>Bacillati</taxon>
        <taxon>Actinomycetota</taxon>
        <taxon>Actinomycetes</taxon>
        <taxon>Actinomycetales</taxon>
        <taxon>Actinomycetaceae</taxon>
        <taxon>Winkia</taxon>
    </lineage>
</organism>
<dbReference type="InterPro" id="IPR048458">
    <property type="entry name" value="MalQ_N"/>
</dbReference>
<dbReference type="EC" id="2.4.1.25" evidence="3 10"/>
<evidence type="ECO:0000256" key="3">
    <source>
        <dbReference type="ARBA" id="ARBA00012560"/>
    </source>
</evidence>
<evidence type="ECO:0000256" key="5">
    <source>
        <dbReference type="ARBA" id="ARBA00022676"/>
    </source>
</evidence>
<dbReference type="NCBIfam" id="TIGR00217">
    <property type="entry name" value="malQ"/>
    <property type="match status" value="1"/>
</dbReference>
<keyword evidence="7 10" id="KW-0119">Carbohydrate metabolism</keyword>
<protein>
    <recommendedName>
        <fullName evidence="4 10">4-alpha-glucanotransferase</fullName>
        <ecNumber evidence="3 10">2.4.1.25</ecNumber>
    </recommendedName>
    <alternativeName>
        <fullName evidence="8 10">Amylomaltase</fullName>
    </alternativeName>
    <alternativeName>
        <fullName evidence="9 10">Disproportionating enzyme</fullName>
    </alternativeName>
</protein>
<evidence type="ECO:0000256" key="10">
    <source>
        <dbReference type="RuleBase" id="RU361207"/>
    </source>
</evidence>